<evidence type="ECO:0000313" key="1">
    <source>
        <dbReference type="EMBL" id="MCG2419046.1"/>
    </source>
</evidence>
<dbReference type="RefSeq" id="WP_237602835.1">
    <property type="nucleotide sequence ID" value="NZ_JAIRBA010000013.1"/>
</dbReference>
<keyword evidence="2" id="KW-1185">Reference proteome</keyword>
<name>A0A9X1U9X5_9FLAO</name>
<gene>
    <name evidence="1" type="ORF">K8089_08425</name>
</gene>
<proteinExistence type="predicted"/>
<evidence type="ECO:0000313" key="2">
    <source>
        <dbReference type="Proteomes" id="UP001139461"/>
    </source>
</evidence>
<dbReference type="AlphaFoldDB" id="A0A9X1U9X5"/>
<dbReference type="EMBL" id="JAIRBA010000013">
    <property type="protein sequence ID" value="MCG2419046.1"/>
    <property type="molecule type" value="Genomic_DNA"/>
</dbReference>
<dbReference type="Proteomes" id="UP001139461">
    <property type="component" value="Unassembled WGS sequence"/>
</dbReference>
<accession>A0A9X1U9X5</accession>
<organism evidence="1 2">
    <name type="scientific">Aequorivita vitellina</name>
    <dbReference type="NCBI Taxonomy" id="2874475"/>
    <lineage>
        <taxon>Bacteria</taxon>
        <taxon>Pseudomonadati</taxon>
        <taxon>Bacteroidota</taxon>
        <taxon>Flavobacteriia</taxon>
        <taxon>Flavobacteriales</taxon>
        <taxon>Flavobacteriaceae</taxon>
        <taxon>Aequorivita</taxon>
    </lineage>
</organism>
<sequence>MDDSGEPPFFAFIAWGDNSIESGMGADFQIPKSGLLIDLYAEVQSGFFFDYPSAWYVNFGTREVPITARVLTIITAQSYLMLSAQGIEAGARVDFELKKQFGPAKVHLAAYVEVGGYISFERPQIGGYIAAGGIIDIDIWIVAVSLSLDAILSAEAPKPFLIYAELNLRVCVKILFAKVCKSFTVKLKWEKEKSVDRTAITPLPKGTNGIDRTDELVKGIHMLTNESFDLHYSENIPNANQIDKIIPLDTYIEFKVEKGLIPSSISDKIGGYTFPPEKHVDLIPPQKVIRGGREVRQVKHKYSIEDIEVKAWNGSNWVDYHPFEAVVPASERPNVSHLRIGYWQIKEKQYDTIRLLATTPFTYMEAGEPGWSIPEIYGITPSTLFCSEEIKTEDCSNVLNKTLGTKYYPPTQFVGHFINGAYYTLSNVSGYELVDGNIILVDNEYLEVTDDENVFNFEQSLSFNNYNQMVIILPEKSVEIKLRLTTKAQGATIKYYKSIINDLTSIVEYELVNEEYKTKTQLNNEVSYLNYDDAITKIIIQPDDPDVEAIISILEQIAELFEITYESGEGGITVSEPSNVELYNALLEQLAILKGVACSEKKDGKDPDCNPHPVICPLYQQLVQLFNNCFVPVETSEEVDENIDCFEQFNYILKQIAFYIETDEYVEEYENFVSILNQIESLVGHHEQIIRFLRLKTSAQFLLDIIKNFGDCDCLPTENNKCSTSLQQICWLTLENYEYNQTIPGSGAIEEEFQDMVEGVQSIVQPIWRPNTAYYVKYRLKDEVDNGESNPGIYDYYYSFKTVGPLGHYHKNPDVDYIKPNTKPDQYALTSLRSYIDYNRSYPNADGSLLRAKPIFYGNEQCEIKLFFIKPMTSHLLKGWNDYLGMSQLDGALHIAIKDPITDVIIPYPLPIDYNEETVPMPAEGDNWVDDDDPRIPVQIQVIINMIENGEIPCEIELGELIAPASQAFTVTLTNLKPRKLYTALLYNAFEVTNNNIVSEPIHEFVFQTSRYLNFESQVNSYLLNDGESLEVKQAVYDIEIAIDNIAIEKAYDIIVNPESQAGDPLENLYQHLFDRVIEGVFGITPLDPPETTEFNKITNINTGNIIAILIRNPEPFNNPKIPLELVQNMIQVTLTNGNVDNSYTVLHSNDYSQTIVINNTNNITASIMNFNFKYMKWNDMGGVEEEKVEVKNILINA</sequence>
<comment type="caution">
    <text evidence="1">The sequence shown here is derived from an EMBL/GenBank/DDBJ whole genome shotgun (WGS) entry which is preliminary data.</text>
</comment>
<protein>
    <submittedName>
        <fullName evidence="1">Uncharacterized protein</fullName>
    </submittedName>
</protein>
<reference evidence="1" key="1">
    <citation type="submission" date="2021-09" db="EMBL/GenBank/DDBJ databases">
        <title>Genome of Aequorivita sp. strain F47161.</title>
        <authorList>
            <person name="Wang Y."/>
        </authorList>
    </citation>
    <scope>NUCLEOTIDE SEQUENCE</scope>
    <source>
        <strain evidence="1">F47161</strain>
    </source>
</reference>